<feature type="DNA-binding region" description="H-T-H motif" evidence="4">
    <location>
        <begin position="34"/>
        <end position="53"/>
    </location>
</feature>
<dbReference type="GO" id="GO:0003700">
    <property type="term" value="F:DNA-binding transcription factor activity"/>
    <property type="evidence" value="ECO:0007669"/>
    <property type="project" value="TreeGrafter"/>
</dbReference>
<keyword evidence="7" id="KW-1185">Reference proteome</keyword>
<evidence type="ECO:0000256" key="1">
    <source>
        <dbReference type="ARBA" id="ARBA00023015"/>
    </source>
</evidence>
<evidence type="ECO:0000256" key="4">
    <source>
        <dbReference type="PROSITE-ProRule" id="PRU00335"/>
    </source>
</evidence>
<reference evidence="6 7" key="1">
    <citation type="submission" date="2018-08" db="EMBL/GenBank/DDBJ databases">
        <title>Genomic Encyclopedia of Archaeal and Bacterial Type Strains, Phase II (KMG-II): from individual species to whole genera.</title>
        <authorList>
            <person name="Goeker M."/>
        </authorList>
    </citation>
    <scope>NUCLEOTIDE SEQUENCE [LARGE SCALE GENOMIC DNA]</scope>
    <source>
        <strain evidence="6 7">DSM 45791</strain>
    </source>
</reference>
<dbReference type="InterPro" id="IPR041490">
    <property type="entry name" value="KstR2_TetR_C"/>
</dbReference>
<organism evidence="6 7">
    <name type="scientific">Kutzneria buriramensis</name>
    <dbReference type="NCBI Taxonomy" id="1045776"/>
    <lineage>
        <taxon>Bacteria</taxon>
        <taxon>Bacillati</taxon>
        <taxon>Actinomycetota</taxon>
        <taxon>Actinomycetes</taxon>
        <taxon>Pseudonocardiales</taxon>
        <taxon>Pseudonocardiaceae</taxon>
        <taxon>Kutzneria</taxon>
    </lineage>
</organism>
<evidence type="ECO:0000259" key="5">
    <source>
        <dbReference type="PROSITE" id="PS50977"/>
    </source>
</evidence>
<dbReference type="InterPro" id="IPR001647">
    <property type="entry name" value="HTH_TetR"/>
</dbReference>
<dbReference type="Gene3D" id="1.10.357.10">
    <property type="entry name" value="Tetracycline Repressor, domain 2"/>
    <property type="match status" value="1"/>
</dbReference>
<dbReference type="Gene3D" id="1.10.10.60">
    <property type="entry name" value="Homeodomain-like"/>
    <property type="match status" value="1"/>
</dbReference>
<dbReference type="SUPFAM" id="SSF48498">
    <property type="entry name" value="Tetracyclin repressor-like, C-terminal domain"/>
    <property type="match status" value="1"/>
</dbReference>
<dbReference type="Pfam" id="PF17932">
    <property type="entry name" value="TetR_C_24"/>
    <property type="match status" value="1"/>
</dbReference>
<name>A0A3E0HQD2_9PSEU</name>
<dbReference type="RefSeq" id="WP_116175365.1">
    <property type="nucleotide sequence ID" value="NZ_CP144375.1"/>
</dbReference>
<dbReference type="InterPro" id="IPR036271">
    <property type="entry name" value="Tet_transcr_reg_TetR-rel_C_sf"/>
</dbReference>
<keyword evidence="2 4" id="KW-0238">DNA-binding</keyword>
<sequence length="194" mass="21550">MEPAPRRGRPGYDQESLLAVAVKVFNERGYEATSMEELSRKLGITKSAIYHHVSSKDELLRLAMDRALDGLFGVADEAQAMDGRAIDRLEHLVRGSVAVLVDRLPFVTLLLRARGNTKIERAAVARRKEFDRLVTDLVKQAEAEGDVRPDVDPAVTSRLLFGMVNSLIEWYKPRSGVSIADAVCTIAFDGLRTR</sequence>
<dbReference type="SUPFAM" id="SSF46689">
    <property type="entry name" value="Homeodomain-like"/>
    <property type="match status" value="1"/>
</dbReference>
<accession>A0A3E0HQD2</accession>
<dbReference type="InterPro" id="IPR050109">
    <property type="entry name" value="HTH-type_TetR-like_transc_reg"/>
</dbReference>
<keyword evidence="3" id="KW-0804">Transcription</keyword>
<protein>
    <submittedName>
        <fullName evidence="6">AcrR family transcriptional regulator</fullName>
    </submittedName>
</protein>
<dbReference type="PRINTS" id="PR00455">
    <property type="entry name" value="HTHTETR"/>
</dbReference>
<evidence type="ECO:0000256" key="2">
    <source>
        <dbReference type="ARBA" id="ARBA00023125"/>
    </source>
</evidence>
<dbReference type="OrthoDB" id="3190535at2"/>
<dbReference type="Pfam" id="PF00440">
    <property type="entry name" value="TetR_N"/>
    <property type="match status" value="1"/>
</dbReference>
<feature type="domain" description="HTH tetR-type" evidence="5">
    <location>
        <begin position="11"/>
        <end position="71"/>
    </location>
</feature>
<evidence type="ECO:0000256" key="3">
    <source>
        <dbReference type="ARBA" id="ARBA00023163"/>
    </source>
</evidence>
<proteinExistence type="predicted"/>
<dbReference type="PANTHER" id="PTHR30055:SF234">
    <property type="entry name" value="HTH-TYPE TRANSCRIPTIONAL REGULATOR BETI"/>
    <property type="match status" value="1"/>
</dbReference>
<dbReference type="PANTHER" id="PTHR30055">
    <property type="entry name" value="HTH-TYPE TRANSCRIPTIONAL REGULATOR RUTR"/>
    <property type="match status" value="1"/>
</dbReference>
<dbReference type="GO" id="GO:0000976">
    <property type="term" value="F:transcription cis-regulatory region binding"/>
    <property type="evidence" value="ECO:0007669"/>
    <property type="project" value="TreeGrafter"/>
</dbReference>
<evidence type="ECO:0000313" key="6">
    <source>
        <dbReference type="EMBL" id="REH48619.1"/>
    </source>
</evidence>
<dbReference type="InterPro" id="IPR009057">
    <property type="entry name" value="Homeodomain-like_sf"/>
</dbReference>
<dbReference type="PROSITE" id="PS50977">
    <property type="entry name" value="HTH_TETR_2"/>
    <property type="match status" value="1"/>
</dbReference>
<dbReference type="Proteomes" id="UP000256269">
    <property type="component" value="Unassembled WGS sequence"/>
</dbReference>
<dbReference type="AlphaFoldDB" id="A0A3E0HQD2"/>
<comment type="caution">
    <text evidence="6">The sequence shown here is derived from an EMBL/GenBank/DDBJ whole genome shotgun (WGS) entry which is preliminary data.</text>
</comment>
<gene>
    <name evidence="6" type="ORF">BCF44_105478</name>
</gene>
<keyword evidence="1" id="KW-0805">Transcription regulation</keyword>
<dbReference type="EMBL" id="QUNO01000005">
    <property type="protein sequence ID" value="REH48619.1"/>
    <property type="molecule type" value="Genomic_DNA"/>
</dbReference>
<evidence type="ECO:0000313" key="7">
    <source>
        <dbReference type="Proteomes" id="UP000256269"/>
    </source>
</evidence>